<dbReference type="PANTHER" id="PTHR13318:SF234">
    <property type="entry name" value="RNI-LIKE PROTEIN"/>
    <property type="match status" value="1"/>
</dbReference>
<dbReference type="SUPFAM" id="SSF52047">
    <property type="entry name" value="RNI-like"/>
    <property type="match status" value="1"/>
</dbReference>
<dbReference type="RefSeq" id="XP_033397092.1">
    <property type="nucleotide sequence ID" value="XM_033542150.1"/>
</dbReference>
<feature type="region of interest" description="Disordered" evidence="1">
    <location>
        <begin position="89"/>
        <end position="175"/>
    </location>
</feature>
<sequence>MGQVGTYPTVSSDVARRGAASRLAACTFKLSSATHSLSTHSHFLLPKSYDTTAVMSSRRQGGNRIRGPNSALTDFLAANNISAQQIRDDYEQRRAQAAQQQATDATQPQEESASTSGSTPSGRNAPEVEAGPSDSKKRKATSTLAEKKALAKIKKSKEFQRRKSIGKGFDSDSDSEYDDFLARDIYKKKQPPPGQLENCEICNKRFTVTAYSKTGPDGGLLCTPCGKELAADAGPSKKAKKATATKRRRKIESDRMDASYKPQGAKTLQQLCIEKVAAHANDVDEFGDLPEQVLDRLGEIFSKKRVLDPRTLKLFLRSDLDGLAVHDSAYLETDDYTQIFMEVPHVQKVVLRNAGQYKDENMKYMLEKAKNIRSLQLYASNLVSNDMWKQLFLQRADKLEELKLQWLDASFDDDCVETMAQHCPNLRRLKLKRCRQITVAAINSISRLQNLHHLSLQTNAEVESDRVVNLIGCVGANLETLSLETMIDSNDDVLSAIHDQCRNLRKLRFTDNDLCTDAGFVALFTEWANPPLRFIDVNSTRDVDNQHPDGPAEPNGLASEGFKVLMKHSGPKLETLNIASCRHISHAAFCDVFDGQKQYPHLSKIDISFCNAVDTTVVAGIFKSCPKLERLVSFGNFGVEDVVVPRDVVLIGVPKAQDTIEQIGEAWMGLDQAMEQMAGVVGVGA</sequence>
<reference evidence="3" key="1">
    <citation type="journal article" date="2020" name="Stud. Mycol.">
        <title>101 Dothideomycetes genomes: a test case for predicting lifestyles and emergence of pathogens.</title>
        <authorList>
            <person name="Haridas S."/>
            <person name="Albert R."/>
            <person name="Binder M."/>
            <person name="Bloem J."/>
            <person name="Labutti K."/>
            <person name="Salamov A."/>
            <person name="Andreopoulos B."/>
            <person name="Baker S."/>
            <person name="Barry K."/>
            <person name="Bills G."/>
            <person name="Bluhm B."/>
            <person name="Cannon C."/>
            <person name="Castanera R."/>
            <person name="Culley D."/>
            <person name="Daum C."/>
            <person name="Ezra D."/>
            <person name="Gonzalez J."/>
            <person name="Henrissat B."/>
            <person name="Kuo A."/>
            <person name="Liang C."/>
            <person name="Lipzen A."/>
            <person name="Lutzoni F."/>
            <person name="Magnuson J."/>
            <person name="Mondo S."/>
            <person name="Nolan M."/>
            <person name="Ohm R."/>
            <person name="Pangilinan J."/>
            <person name="Park H.-J."/>
            <person name="Ramirez L."/>
            <person name="Alfaro M."/>
            <person name="Sun H."/>
            <person name="Tritt A."/>
            <person name="Yoshinaga Y."/>
            <person name="Zwiers L.-H."/>
            <person name="Turgeon B."/>
            <person name="Goodwin S."/>
            <person name="Spatafora J."/>
            <person name="Crous P."/>
            <person name="Grigoriev I."/>
        </authorList>
    </citation>
    <scope>NUCLEOTIDE SEQUENCE</scope>
    <source>
        <strain evidence="3">CBS 121167</strain>
    </source>
</reference>
<dbReference type="FunFam" id="3.80.10.10:FF:000601">
    <property type="entry name" value="DNA repair protein Rad7, protein"/>
    <property type="match status" value="1"/>
</dbReference>
<dbReference type="InterPro" id="IPR032675">
    <property type="entry name" value="LRR_dom_sf"/>
</dbReference>
<evidence type="ECO:0000313" key="4">
    <source>
        <dbReference type="Proteomes" id="UP000799438"/>
    </source>
</evidence>
<feature type="compositionally biased region" description="Low complexity" evidence="1">
    <location>
        <begin position="95"/>
        <end position="109"/>
    </location>
</feature>
<feature type="compositionally biased region" description="Basic residues" evidence="1">
    <location>
        <begin position="237"/>
        <end position="250"/>
    </location>
</feature>
<evidence type="ECO:0000313" key="3">
    <source>
        <dbReference type="EMBL" id="KAF2141379.1"/>
    </source>
</evidence>
<dbReference type="GO" id="GO:0031146">
    <property type="term" value="P:SCF-dependent proteasomal ubiquitin-dependent protein catabolic process"/>
    <property type="evidence" value="ECO:0007669"/>
    <property type="project" value="TreeGrafter"/>
</dbReference>
<dbReference type="Proteomes" id="UP000799438">
    <property type="component" value="Unassembled WGS sequence"/>
</dbReference>
<dbReference type="Gene3D" id="3.80.10.10">
    <property type="entry name" value="Ribonuclease Inhibitor"/>
    <property type="match status" value="2"/>
</dbReference>
<feature type="domain" description="DNA repair protein rhp7 treble clef" evidence="2">
    <location>
        <begin position="193"/>
        <end position="230"/>
    </location>
</feature>
<dbReference type="InterPro" id="IPR006553">
    <property type="entry name" value="Leu-rich_rpt_Cys-con_subtyp"/>
</dbReference>
<gene>
    <name evidence="3" type="ORF">K452DRAFT_298759</name>
</gene>
<dbReference type="EMBL" id="ML995487">
    <property type="protein sequence ID" value="KAF2141379.1"/>
    <property type="molecule type" value="Genomic_DNA"/>
</dbReference>
<dbReference type="Pfam" id="PF23550">
    <property type="entry name" value="zf_Tbcl_Rhp7"/>
    <property type="match status" value="1"/>
</dbReference>
<dbReference type="GO" id="GO:0019005">
    <property type="term" value="C:SCF ubiquitin ligase complex"/>
    <property type="evidence" value="ECO:0007669"/>
    <property type="project" value="TreeGrafter"/>
</dbReference>
<evidence type="ECO:0000259" key="2">
    <source>
        <dbReference type="Pfam" id="PF23550"/>
    </source>
</evidence>
<dbReference type="InterPro" id="IPR056451">
    <property type="entry name" value="Znf_Tbcl_Rhp7"/>
</dbReference>
<accession>A0A6A6BAY3</accession>
<feature type="compositionally biased region" description="Polar residues" evidence="1">
    <location>
        <begin position="110"/>
        <end position="122"/>
    </location>
</feature>
<organism evidence="3 4">
    <name type="scientific">Aplosporella prunicola CBS 121167</name>
    <dbReference type="NCBI Taxonomy" id="1176127"/>
    <lineage>
        <taxon>Eukaryota</taxon>
        <taxon>Fungi</taxon>
        <taxon>Dikarya</taxon>
        <taxon>Ascomycota</taxon>
        <taxon>Pezizomycotina</taxon>
        <taxon>Dothideomycetes</taxon>
        <taxon>Dothideomycetes incertae sedis</taxon>
        <taxon>Botryosphaeriales</taxon>
        <taxon>Aplosporellaceae</taxon>
        <taxon>Aplosporella</taxon>
    </lineage>
</organism>
<evidence type="ECO:0000256" key="1">
    <source>
        <dbReference type="SAM" id="MobiDB-lite"/>
    </source>
</evidence>
<proteinExistence type="predicted"/>
<dbReference type="PANTHER" id="PTHR13318">
    <property type="entry name" value="PARTNER OF PAIRED, ISOFORM B-RELATED"/>
    <property type="match status" value="1"/>
</dbReference>
<dbReference type="GeneID" id="54299647"/>
<protein>
    <recommendedName>
        <fullName evidence="2">DNA repair protein rhp7 treble clef domain-containing protein</fullName>
    </recommendedName>
</protein>
<feature type="region of interest" description="Disordered" evidence="1">
    <location>
        <begin position="231"/>
        <end position="260"/>
    </location>
</feature>
<dbReference type="SMART" id="SM00367">
    <property type="entry name" value="LRR_CC"/>
    <property type="match status" value="4"/>
</dbReference>
<keyword evidence="4" id="KW-1185">Reference proteome</keyword>
<dbReference type="AlphaFoldDB" id="A0A6A6BAY3"/>
<name>A0A6A6BAY3_9PEZI</name>
<dbReference type="OrthoDB" id="1924287at2759"/>